<dbReference type="EMBL" id="KL142373">
    <property type="protein sequence ID" value="KDR79405.1"/>
    <property type="molecule type" value="Genomic_DNA"/>
</dbReference>
<sequence>MTQQPLSVQLLRRAHVPPTTTELKDSSLGDVPHHSEYILRAFVVRTRYTICLCLHVMPINWIRKSLSSSSRLASGHVPSPKAALEVHTLLLVGTREGEDEKPNGTRGSKAWVETTREHP</sequence>
<proteinExistence type="predicted"/>
<accession>A0A067T893</accession>
<protein>
    <submittedName>
        <fullName evidence="2">Uncharacterized protein</fullName>
    </submittedName>
</protein>
<feature type="region of interest" description="Disordered" evidence="1">
    <location>
        <begin position="93"/>
        <end position="119"/>
    </location>
</feature>
<reference evidence="3" key="1">
    <citation type="journal article" date="2014" name="Proc. Natl. Acad. Sci. U.S.A.">
        <title>Extensive sampling of basidiomycete genomes demonstrates inadequacy of the white-rot/brown-rot paradigm for wood decay fungi.</title>
        <authorList>
            <person name="Riley R."/>
            <person name="Salamov A.A."/>
            <person name="Brown D.W."/>
            <person name="Nagy L.G."/>
            <person name="Floudas D."/>
            <person name="Held B.W."/>
            <person name="Levasseur A."/>
            <person name="Lombard V."/>
            <person name="Morin E."/>
            <person name="Otillar R."/>
            <person name="Lindquist E.A."/>
            <person name="Sun H."/>
            <person name="LaButti K.M."/>
            <person name="Schmutz J."/>
            <person name="Jabbour D."/>
            <person name="Luo H."/>
            <person name="Baker S.E."/>
            <person name="Pisabarro A.G."/>
            <person name="Walton J.D."/>
            <person name="Blanchette R.A."/>
            <person name="Henrissat B."/>
            <person name="Martin F."/>
            <person name="Cullen D."/>
            <person name="Hibbett D.S."/>
            <person name="Grigoriev I.V."/>
        </authorList>
    </citation>
    <scope>NUCLEOTIDE SEQUENCE [LARGE SCALE GENOMIC DNA]</scope>
    <source>
        <strain evidence="3">CBS 339.88</strain>
    </source>
</reference>
<keyword evidence="3" id="KW-1185">Reference proteome</keyword>
<evidence type="ECO:0000256" key="1">
    <source>
        <dbReference type="SAM" id="MobiDB-lite"/>
    </source>
</evidence>
<organism evidence="2 3">
    <name type="scientific">Galerina marginata (strain CBS 339.88)</name>
    <dbReference type="NCBI Taxonomy" id="685588"/>
    <lineage>
        <taxon>Eukaryota</taxon>
        <taxon>Fungi</taxon>
        <taxon>Dikarya</taxon>
        <taxon>Basidiomycota</taxon>
        <taxon>Agaricomycotina</taxon>
        <taxon>Agaricomycetes</taxon>
        <taxon>Agaricomycetidae</taxon>
        <taxon>Agaricales</taxon>
        <taxon>Agaricineae</taxon>
        <taxon>Strophariaceae</taxon>
        <taxon>Galerina</taxon>
    </lineage>
</organism>
<gene>
    <name evidence="2" type="ORF">GALMADRAFT_243475</name>
</gene>
<evidence type="ECO:0000313" key="2">
    <source>
        <dbReference type="EMBL" id="KDR79405.1"/>
    </source>
</evidence>
<dbReference type="AlphaFoldDB" id="A0A067T893"/>
<name>A0A067T893_GALM3</name>
<dbReference type="HOGENOM" id="CLU_2061665_0_0_1"/>
<dbReference type="Proteomes" id="UP000027222">
    <property type="component" value="Unassembled WGS sequence"/>
</dbReference>
<evidence type="ECO:0000313" key="3">
    <source>
        <dbReference type="Proteomes" id="UP000027222"/>
    </source>
</evidence>